<comment type="caution">
    <text evidence="1">The sequence shown here is derived from an EMBL/GenBank/DDBJ whole genome shotgun (WGS) entry which is preliminary data.</text>
</comment>
<organism evidence="1 2">
    <name type="scientific">Ginsengibacter hankyongi</name>
    <dbReference type="NCBI Taxonomy" id="2607284"/>
    <lineage>
        <taxon>Bacteria</taxon>
        <taxon>Pseudomonadati</taxon>
        <taxon>Bacteroidota</taxon>
        <taxon>Chitinophagia</taxon>
        <taxon>Chitinophagales</taxon>
        <taxon>Chitinophagaceae</taxon>
        <taxon>Ginsengibacter</taxon>
    </lineage>
</organism>
<protein>
    <submittedName>
        <fullName evidence="1">Uncharacterized protein</fullName>
    </submittedName>
</protein>
<name>A0A5J5IL86_9BACT</name>
<evidence type="ECO:0000313" key="2">
    <source>
        <dbReference type="Proteomes" id="UP000326903"/>
    </source>
</evidence>
<proteinExistence type="predicted"/>
<keyword evidence="2" id="KW-1185">Reference proteome</keyword>
<sequence>MADQIEFISDDKRIRFNKQKTMPQRLSTILNVSAKILDKKGVFNAFVDIDSKLYIDPSLLAKVKIKEFKNSYSKFKTYFSEVLNIVDNSKNRNDRFWREANMRLQFKEFKYVALGYSVGNRSGNAIGREIAANLLDTSHQIIKAGIKDPIIFELIGLFEKGIGADRISDMTIHIIKDDLIKYTQRVSDELGIKQNEFGISKIKLPFNPKTREPIVFTPKELLQDLPIAFCWDDIDRVCQENSDLRNKVNKEIGKTWKFATSSKVAKAKLKQTLLTNPEALKDLINQYSQKPRTPYDFVNDPSGQVIWAELSEKAVNDFPLNFASLNLKPVNSENILLVTKTICERYAKLIESNGWFEFLYDNSGKLRNERFAQKLFYGIADQYCLANDLNLSREPNAGSGALDFKITKGYKAVVTVEIKYSSNTNLIKGYTKQLPTYNKAESAEKSIYLVLQTTKTNNTIRRLHKINRASIDKHERIPEVIIIDARRQKSASQRR</sequence>
<gene>
    <name evidence="1" type="ORF">FW778_02000</name>
</gene>
<dbReference type="Proteomes" id="UP000326903">
    <property type="component" value="Unassembled WGS sequence"/>
</dbReference>
<evidence type="ECO:0000313" key="1">
    <source>
        <dbReference type="EMBL" id="KAA9040837.1"/>
    </source>
</evidence>
<dbReference type="RefSeq" id="WP_150412925.1">
    <property type="nucleotide sequence ID" value="NZ_VYQF01000001.1"/>
</dbReference>
<accession>A0A5J5IL86</accession>
<dbReference type="EMBL" id="VYQF01000001">
    <property type="protein sequence ID" value="KAA9040837.1"/>
    <property type="molecule type" value="Genomic_DNA"/>
</dbReference>
<dbReference type="AlphaFoldDB" id="A0A5J5IL86"/>
<reference evidence="1 2" key="1">
    <citation type="submission" date="2019-09" db="EMBL/GenBank/DDBJ databases">
        <title>Draft genome sequence of Ginsengibacter sp. BR5-29.</title>
        <authorList>
            <person name="Im W.-T."/>
        </authorList>
    </citation>
    <scope>NUCLEOTIDE SEQUENCE [LARGE SCALE GENOMIC DNA]</scope>
    <source>
        <strain evidence="1 2">BR5-29</strain>
    </source>
</reference>